<proteinExistence type="predicted"/>
<dbReference type="Proteomes" id="UP000582981">
    <property type="component" value="Unassembled WGS sequence"/>
</dbReference>
<comment type="caution">
    <text evidence="1">The sequence shown here is derived from an EMBL/GenBank/DDBJ whole genome shotgun (WGS) entry which is preliminary data.</text>
</comment>
<reference evidence="1 2" key="1">
    <citation type="submission" date="2020-04" db="EMBL/GenBank/DDBJ databases">
        <title>Molecular characterization of pseudomonads from Agaricus bisporus reveal novel blotch 2 pathogens in Western Europe.</title>
        <authorList>
            <person name="Taparia T."/>
            <person name="Krijger M."/>
            <person name="Haynes E."/>
            <person name="Elpinstone J.G."/>
            <person name="Noble R."/>
            <person name="Van Der Wolf J."/>
        </authorList>
    </citation>
    <scope>NUCLEOTIDE SEQUENCE [LARGE SCALE GENOMIC DNA]</scope>
    <source>
        <strain evidence="1 2">F1001</strain>
    </source>
</reference>
<sequence>MDIKTPIYLTPSTTPSHLIDKMVKADQPPPPSIISDKAREALKEALKNGPPAVVYHPSDDVPIDPPVVIYSESGSVPQSPVTRG</sequence>
<protein>
    <submittedName>
        <fullName evidence="1">Uncharacterized protein</fullName>
    </submittedName>
</protein>
<name>A0A7Y7WBQ2_9PSED</name>
<accession>A0A7Y7WBQ2</accession>
<evidence type="ECO:0000313" key="1">
    <source>
        <dbReference type="EMBL" id="NWB46428.1"/>
    </source>
</evidence>
<dbReference type="RefSeq" id="WP_177143765.1">
    <property type="nucleotide sequence ID" value="NZ_JACAPU010000011.1"/>
</dbReference>
<organism evidence="1 2">
    <name type="scientific">Pseudomonas gingeri</name>
    <dbReference type="NCBI Taxonomy" id="117681"/>
    <lineage>
        <taxon>Bacteria</taxon>
        <taxon>Pseudomonadati</taxon>
        <taxon>Pseudomonadota</taxon>
        <taxon>Gammaproteobacteria</taxon>
        <taxon>Pseudomonadales</taxon>
        <taxon>Pseudomonadaceae</taxon>
        <taxon>Pseudomonas</taxon>
    </lineage>
</organism>
<gene>
    <name evidence="1" type="ORF">HX829_07975</name>
</gene>
<evidence type="ECO:0000313" key="2">
    <source>
        <dbReference type="Proteomes" id="UP000582981"/>
    </source>
</evidence>
<dbReference type="AlphaFoldDB" id="A0A7Y7WBQ2"/>
<dbReference type="EMBL" id="JACAPU010000011">
    <property type="protein sequence ID" value="NWB46428.1"/>
    <property type="molecule type" value="Genomic_DNA"/>
</dbReference>